<keyword evidence="6 9" id="KW-0408">Iron</keyword>
<evidence type="ECO:0000256" key="8">
    <source>
        <dbReference type="PIRSR" id="PIRSR601621-1"/>
    </source>
</evidence>
<dbReference type="InterPro" id="IPR001621">
    <property type="entry name" value="Ligninase"/>
</dbReference>
<feature type="domain" description="Plant heme peroxidase family profile" evidence="12">
    <location>
        <begin position="71"/>
        <end position="328"/>
    </location>
</feature>
<dbReference type="PANTHER" id="PTHR31356">
    <property type="entry name" value="THYLAKOID LUMENAL 29 KDA PROTEIN, CHLOROPLASTIC-RELATED"/>
    <property type="match status" value="1"/>
</dbReference>
<feature type="binding site" evidence="9">
    <location>
        <position position="197"/>
    </location>
    <ligand>
        <name>Ca(2+)</name>
        <dbReference type="ChEBI" id="CHEBI:29108"/>
        <label>2</label>
    </ligand>
</feature>
<dbReference type="PROSITE" id="PS50873">
    <property type="entry name" value="PEROXIDASE_4"/>
    <property type="match status" value="1"/>
</dbReference>
<dbReference type="OrthoDB" id="412874at2759"/>
<dbReference type="Gene3D" id="1.10.520.10">
    <property type="match status" value="1"/>
</dbReference>
<evidence type="ECO:0000256" key="4">
    <source>
        <dbReference type="ARBA" id="ARBA00022723"/>
    </source>
</evidence>
<dbReference type="PANTHER" id="PTHR31356:SF53">
    <property type="entry name" value="HEME PEROXIDASE"/>
    <property type="match status" value="1"/>
</dbReference>
<feature type="active site" description="Proton acceptor" evidence="8">
    <location>
        <position position="76"/>
    </location>
</feature>
<dbReference type="InterPro" id="IPR010255">
    <property type="entry name" value="Haem_peroxidase_sf"/>
</dbReference>
<feature type="binding site" evidence="9">
    <location>
        <position position="229"/>
    </location>
    <ligand>
        <name>Ca(2+)</name>
        <dbReference type="ChEBI" id="CHEBI:29108"/>
        <label>2</label>
    </ligand>
</feature>
<dbReference type="InterPro" id="IPR011990">
    <property type="entry name" value="TPR-like_helical_dom_sf"/>
</dbReference>
<dbReference type="PRINTS" id="PR00462">
    <property type="entry name" value="LIGNINASE"/>
</dbReference>
<keyword evidence="9 11" id="KW-0106">Calcium</keyword>
<reference evidence="13" key="1">
    <citation type="submission" date="2021-01" db="EMBL/GenBank/DDBJ databases">
        <authorList>
            <person name="Kaushik A."/>
        </authorList>
    </citation>
    <scope>NUCLEOTIDE SEQUENCE</scope>
    <source>
        <strain evidence="13">AG5</strain>
    </source>
</reference>
<dbReference type="SUPFAM" id="SSF48452">
    <property type="entry name" value="TPR-like"/>
    <property type="match status" value="1"/>
</dbReference>
<accession>A0A8H3DZ71</accession>
<protein>
    <recommendedName>
        <fullName evidence="11">Peroxidase</fullName>
        <ecNumber evidence="11">1.11.1.-</ecNumber>
    </recommendedName>
</protein>
<comment type="cofactor">
    <cofactor evidence="9">
        <name>heme b</name>
        <dbReference type="ChEBI" id="CHEBI:60344"/>
    </cofactor>
    <text evidence="9">Binds 1 heme b (iron(II)-protoporphyrin IX) group per subunit.</text>
</comment>
<name>A0A8H3DZ71_9AGAM</name>
<evidence type="ECO:0000256" key="1">
    <source>
        <dbReference type="ARBA" id="ARBA00006089"/>
    </source>
</evidence>
<proteinExistence type="inferred from homology"/>
<comment type="cofactor">
    <cofactor evidence="9 11">
        <name>Ca(2+)</name>
        <dbReference type="ChEBI" id="CHEBI:29108"/>
    </cofactor>
    <text evidence="9 11">Binds 2 calcium ions per subunit.</text>
</comment>
<keyword evidence="4 9" id="KW-0479">Metal-binding</keyword>
<evidence type="ECO:0000256" key="10">
    <source>
        <dbReference type="PIRSR" id="PIRSR601621-3"/>
    </source>
</evidence>
<dbReference type="EMBL" id="CAJNJQ010001084">
    <property type="protein sequence ID" value="CAE7118712.1"/>
    <property type="molecule type" value="Genomic_DNA"/>
</dbReference>
<dbReference type="GO" id="GO:0020037">
    <property type="term" value="F:heme binding"/>
    <property type="evidence" value="ECO:0007669"/>
    <property type="project" value="UniProtKB-UniRule"/>
</dbReference>
<dbReference type="Proteomes" id="UP000663827">
    <property type="component" value="Unassembled WGS sequence"/>
</dbReference>
<evidence type="ECO:0000256" key="7">
    <source>
        <dbReference type="ARBA" id="ARBA00023180"/>
    </source>
</evidence>
<gene>
    <name evidence="13" type="ORF">RDB_LOCUS54254</name>
</gene>
<dbReference type="GO" id="GO:0000302">
    <property type="term" value="P:response to reactive oxygen species"/>
    <property type="evidence" value="ECO:0007669"/>
    <property type="project" value="TreeGrafter"/>
</dbReference>
<feature type="binding site" evidence="9">
    <location>
        <position position="222"/>
    </location>
    <ligand>
        <name>Ca(2+)</name>
        <dbReference type="ChEBI" id="CHEBI:29108"/>
        <label>2</label>
    </ligand>
</feature>
<feature type="binding site" evidence="9">
    <location>
        <position position="93"/>
    </location>
    <ligand>
        <name>Ca(2+)</name>
        <dbReference type="ChEBI" id="CHEBI:29108"/>
        <label>1</label>
    </ligand>
</feature>
<evidence type="ECO:0000259" key="12">
    <source>
        <dbReference type="PROSITE" id="PS50873"/>
    </source>
</evidence>
<comment type="caution">
    <text evidence="13">The sequence shown here is derived from an EMBL/GenBank/DDBJ whole genome shotgun (WGS) entry which is preliminary data.</text>
</comment>
<keyword evidence="5 11" id="KW-0560">Oxidoreductase</keyword>
<evidence type="ECO:0000256" key="2">
    <source>
        <dbReference type="ARBA" id="ARBA00022559"/>
    </source>
</evidence>
<feature type="signal peptide" evidence="11">
    <location>
        <begin position="1"/>
        <end position="17"/>
    </location>
</feature>
<organism evidence="13 14">
    <name type="scientific">Rhizoctonia solani</name>
    <dbReference type="NCBI Taxonomy" id="456999"/>
    <lineage>
        <taxon>Eukaryota</taxon>
        <taxon>Fungi</taxon>
        <taxon>Dikarya</taxon>
        <taxon>Basidiomycota</taxon>
        <taxon>Agaricomycotina</taxon>
        <taxon>Agaricomycetes</taxon>
        <taxon>Cantharellales</taxon>
        <taxon>Ceratobasidiaceae</taxon>
        <taxon>Rhizoctonia</taxon>
    </lineage>
</organism>
<dbReference type="InterPro" id="IPR044831">
    <property type="entry name" value="Ccp1-like"/>
</dbReference>
<evidence type="ECO:0000313" key="14">
    <source>
        <dbReference type="Proteomes" id="UP000663827"/>
    </source>
</evidence>
<evidence type="ECO:0000256" key="9">
    <source>
        <dbReference type="PIRSR" id="PIRSR601621-2"/>
    </source>
</evidence>
<feature type="binding site" evidence="9">
    <location>
        <position position="91"/>
    </location>
    <ligand>
        <name>Ca(2+)</name>
        <dbReference type="ChEBI" id="CHEBI:29108"/>
        <label>1</label>
    </ligand>
</feature>
<evidence type="ECO:0000256" key="3">
    <source>
        <dbReference type="ARBA" id="ARBA00022617"/>
    </source>
</evidence>
<keyword evidence="11" id="KW-0732">Signal</keyword>
<evidence type="ECO:0000256" key="5">
    <source>
        <dbReference type="ARBA" id="ARBA00023002"/>
    </source>
</evidence>
<dbReference type="GO" id="GO:0004601">
    <property type="term" value="F:peroxidase activity"/>
    <property type="evidence" value="ECO:0007669"/>
    <property type="project" value="UniProtKB-KW"/>
</dbReference>
<dbReference type="GO" id="GO:0046872">
    <property type="term" value="F:metal ion binding"/>
    <property type="evidence" value="ECO:0007669"/>
    <property type="project" value="UniProtKB-UniRule"/>
</dbReference>
<keyword evidence="3 9" id="KW-0349">Heme</keyword>
<keyword evidence="7" id="KW-0325">Glycoprotein</keyword>
<dbReference type="GO" id="GO:0042744">
    <property type="term" value="P:hydrogen peroxide catabolic process"/>
    <property type="evidence" value="ECO:0007669"/>
    <property type="project" value="TreeGrafter"/>
</dbReference>
<keyword evidence="2 11" id="KW-0575">Peroxidase</keyword>
<dbReference type="Gene3D" id="1.25.40.10">
    <property type="entry name" value="Tetratricopeptide repeat domain"/>
    <property type="match status" value="1"/>
</dbReference>
<dbReference type="SUPFAM" id="SSF48113">
    <property type="entry name" value="Heme-dependent peroxidases"/>
    <property type="match status" value="1"/>
</dbReference>
<feature type="binding site" evidence="9">
    <location>
        <position position="77"/>
    </location>
    <ligand>
        <name>Ca(2+)</name>
        <dbReference type="ChEBI" id="CHEBI:29108"/>
        <label>1</label>
    </ligand>
</feature>
<dbReference type="PRINTS" id="PR00458">
    <property type="entry name" value="PEROXIDASE"/>
</dbReference>
<evidence type="ECO:0000256" key="6">
    <source>
        <dbReference type="ARBA" id="ARBA00023004"/>
    </source>
</evidence>
<feature type="binding site" evidence="9">
    <location>
        <position position="224"/>
    </location>
    <ligand>
        <name>Ca(2+)</name>
        <dbReference type="ChEBI" id="CHEBI:29108"/>
        <label>2</label>
    </ligand>
</feature>
<feature type="site" description="Transition state stabilizer" evidence="10">
    <location>
        <position position="72"/>
    </location>
</feature>
<feature type="chain" id="PRO_5034446998" description="Peroxidase" evidence="11">
    <location>
        <begin position="18"/>
        <end position="668"/>
    </location>
</feature>
<evidence type="ECO:0000256" key="11">
    <source>
        <dbReference type="RuleBase" id="RU363051"/>
    </source>
</evidence>
<dbReference type="Gene3D" id="1.10.420.10">
    <property type="entry name" value="Peroxidase, domain 2"/>
    <property type="match status" value="1"/>
</dbReference>
<feature type="non-terminal residue" evidence="13">
    <location>
        <position position="1"/>
    </location>
</feature>
<feature type="binding site" evidence="9">
    <location>
        <position position="89"/>
    </location>
    <ligand>
        <name>Ca(2+)</name>
        <dbReference type="ChEBI" id="CHEBI:29108"/>
        <label>1</label>
    </ligand>
</feature>
<dbReference type="GO" id="GO:0034599">
    <property type="term" value="P:cellular response to oxidative stress"/>
    <property type="evidence" value="ECO:0007669"/>
    <property type="project" value="InterPro"/>
</dbReference>
<sequence length="668" mass="72750">MLSRLALLTLFTKLTSADWTWPNPIWDEIESITHVQGGIFRSGVLDGVTPCGSFPQSGKGDPSRQASSEWLRTAFHDAITHNAQSGTGGVDASLIWETDRSENLGGRSFNDTFGFMMNFYNIRASMSDLIALATYTAVRNCGGPGLVMRAGRIDAAEPGPEGAVPEPKDNVNKLLTKFANAGFNKTDMIQMVACGHTIGGVHGQFFPELTGDSNETNFVHFDTTSPTFDNKVATEYLDGTTKNPLVTAPGGNNSDFTVFNSDGNSTIKAMSEPPTFLSTCGSILQRMIDTVPSTVKLSDPIVPMKVKPINLQLQLLSTGQLQLDGYIRVRSEDRGLDTQPTVKLVYADRAGHINSTGIDTTPVQFQGGTGTGFEATFWFYTIPPTILPNGISHFNISTTNTTTGIETTYNNNGNGYPIQDNIIFQSAQSCLIPQSDANGNQNLTLTAAVRDGLNLANPSLNVVVKTPRANSVVPALVVNSVPMKLLRSTTFGYTLYSGEMPKQEETSEDNTMIPGVEADIGQDPKNLNERGYSHIMNFRSSGGLDYLEKAIECFSQAIMLTPDSHPEKPPHLTNLGVSYTDRFRRLGEMNDLEKSIEYLSRAVALTPQGHPDMPLRSANLGTSYTDRYRRLGEVEDLKRSIEYNSRAVASTPEGHPDMPRRLCNLGIS</sequence>
<dbReference type="InterPro" id="IPR002016">
    <property type="entry name" value="Haem_peroxidase"/>
</dbReference>
<dbReference type="EC" id="1.11.1.-" evidence="11"/>
<evidence type="ECO:0000313" key="13">
    <source>
        <dbReference type="EMBL" id="CAE7118712.1"/>
    </source>
</evidence>
<feature type="binding site" description="axial binding residue" evidence="9">
    <location>
        <position position="196"/>
    </location>
    <ligand>
        <name>heme b</name>
        <dbReference type="ChEBI" id="CHEBI:60344"/>
    </ligand>
    <ligandPart>
        <name>Fe</name>
        <dbReference type="ChEBI" id="CHEBI:18248"/>
    </ligandPart>
</feature>
<dbReference type="AlphaFoldDB" id="A0A8H3DZ71"/>
<dbReference type="Pfam" id="PF00141">
    <property type="entry name" value="peroxidase"/>
    <property type="match status" value="1"/>
</dbReference>
<comment type="similarity">
    <text evidence="1 11">Belongs to the peroxidase family. Ligninase subfamily.</text>
</comment>